<dbReference type="PANTHER" id="PTHR21879">
    <property type="entry name" value="FI03362P-RELATED-RELATED"/>
    <property type="match status" value="1"/>
</dbReference>
<feature type="compositionally biased region" description="Acidic residues" evidence="2">
    <location>
        <begin position="192"/>
        <end position="206"/>
    </location>
</feature>
<evidence type="ECO:0000256" key="2">
    <source>
        <dbReference type="SAM" id="MobiDB-lite"/>
    </source>
</evidence>
<name>A0ABR3H7X9_LOXSC</name>
<feature type="region of interest" description="Disordered" evidence="2">
    <location>
        <begin position="354"/>
        <end position="397"/>
    </location>
</feature>
<evidence type="ECO:0000313" key="4">
    <source>
        <dbReference type="EMBL" id="KAL0860901.1"/>
    </source>
</evidence>
<dbReference type="Pfam" id="PF07898">
    <property type="entry name" value="DUF1676"/>
    <property type="match status" value="1"/>
</dbReference>
<feature type="transmembrane region" description="Helical" evidence="3">
    <location>
        <begin position="321"/>
        <end position="339"/>
    </location>
</feature>
<feature type="region of interest" description="Disordered" evidence="2">
    <location>
        <begin position="185"/>
        <end position="206"/>
    </location>
</feature>
<keyword evidence="1" id="KW-0175">Coiled coil</keyword>
<comment type="caution">
    <text evidence="4">The sequence shown here is derived from an EMBL/GenBank/DDBJ whole genome shotgun (WGS) entry which is preliminary data.</text>
</comment>
<dbReference type="EMBL" id="JBEUOH010000024">
    <property type="protein sequence ID" value="KAL0860901.1"/>
    <property type="molecule type" value="Genomic_DNA"/>
</dbReference>
<evidence type="ECO:0000256" key="3">
    <source>
        <dbReference type="SAM" id="Phobius"/>
    </source>
</evidence>
<feature type="transmembrane region" description="Helical" evidence="3">
    <location>
        <begin position="283"/>
        <end position="309"/>
    </location>
</feature>
<dbReference type="Proteomes" id="UP001549920">
    <property type="component" value="Unassembled WGS sequence"/>
</dbReference>
<feature type="coiled-coil region" evidence="1">
    <location>
        <begin position="530"/>
        <end position="557"/>
    </location>
</feature>
<feature type="compositionally biased region" description="Basic and acidic residues" evidence="2">
    <location>
        <begin position="382"/>
        <end position="392"/>
    </location>
</feature>
<feature type="compositionally biased region" description="Low complexity" evidence="2">
    <location>
        <begin position="364"/>
        <end position="376"/>
    </location>
</feature>
<feature type="compositionally biased region" description="Basic residues" evidence="2">
    <location>
        <begin position="354"/>
        <end position="363"/>
    </location>
</feature>
<sequence length="671" mass="75295">MCPLFTLKSINEYHHRTRSSYALTMARRDRNLYSDPTDIHSDIKKRFRSNRINIAKLSLVLLLVISVKNVNCEEKSSDETRNELSKRMKVIEKVTGKFFSDVYQNGTFRTGNSLWDNILNKCSVNPSVSCLQKNVYSYLDDSLKFNGDVDIGHGVCFKKNNVDINKYSKEANIIYLTGSKDEKETSGRYLDEENEIEDDETPESPLEEVTDGLYDKGVKFLVTHDVKVTLPEFFFEGATLKISPRALTKTGALVHIDLEPKENEVGQGRLFFHKIKKYIRKKLLTAAIAIILVVKLIALKIVFVLPLIMGVTTAKKMFLKFLLFLFPALSHIFKLCSWYHQNYHTTKYHHHHHLITHHHKPSHGHGSYGHPSHPSSTVIVRPHAEGPPHTYDHYPTQDWELSGPGLGNEYVASGISGIHRNAIANFKPDVNDANDINAWGLGMPPGPSMNIGEVAGSNNVPQVANPNTGQRINLAVPGRPVGPPNPYRIKKQQAKDPLQAEKEALIRAAALAARAPPSPVRDELLRVSAAKLTETERVRAEAERVKAEAALVKHQQQILAAQDPETITAEKFYGNLIDKVDKILSSIGATDSACRERAVCALYRDPFHHAPYSNLLSNELSKDSSELVPPADSKMALRYYTYVQAARDGQEQKDCQSLYSNCAIDFGRKKK</sequence>
<dbReference type="PANTHER" id="PTHR21879:SF4">
    <property type="entry name" value="OSIRIS 17, ISOFORM C"/>
    <property type="match status" value="1"/>
</dbReference>
<accession>A0ABR3H7X9</accession>
<evidence type="ECO:0000256" key="1">
    <source>
        <dbReference type="SAM" id="Coils"/>
    </source>
</evidence>
<keyword evidence="3" id="KW-0472">Membrane</keyword>
<reference evidence="4 5" key="1">
    <citation type="submission" date="2024-06" db="EMBL/GenBank/DDBJ databases">
        <title>A chromosome-level genome assembly of beet webworm, Loxostege sticticalis.</title>
        <authorList>
            <person name="Zhang Y."/>
        </authorList>
    </citation>
    <scope>NUCLEOTIDE SEQUENCE [LARGE SCALE GENOMIC DNA]</scope>
    <source>
        <strain evidence="4">AQ026</strain>
        <tissue evidence="4">Whole body</tissue>
    </source>
</reference>
<dbReference type="InterPro" id="IPR012464">
    <property type="entry name" value="DUF1676"/>
</dbReference>
<protein>
    <submittedName>
        <fullName evidence="4">Uncharacterized protein</fullName>
    </submittedName>
</protein>
<dbReference type="InterPro" id="IPR006631">
    <property type="entry name" value="DM4_12"/>
</dbReference>
<keyword evidence="3" id="KW-1133">Transmembrane helix</keyword>
<keyword evidence="5" id="KW-1185">Reference proteome</keyword>
<proteinExistence type="predicted"/>
<gene>
    <name evidence="4" type="ORF">ABMA27_009438</name>
</gene>
<keyword evidence="3" id="KW-0812">Transmembrane</keyword>
<dbReference type="Pfam" id="PF07841">
    <property type="entry name" value="DM4_12"/>
    <property type="match status" value="1"/>
</dbReference>
<evidence type="ECO:0000313" key="5">
    <source>
        <dbReference type="Proteomes" id="UP001549920"/>
    </source>
</evidence>
<organism evidence="4 5">
    <name type="scientific">Loxostege sticticalis</name>
    <name type="common">Beet webworm moth</name>
    <dbReference type="NCBI Taxonomy" id="481309"/>
    <lineage>
        <taxon>Eukaryota</taxon>
        <taxon>Metazoa</taxon>
        <taxon>Ecdysozoa</taxon>
        <taxon>Arthropoda</taxon>
        <taxon>Hexapoda</taxon>
        <taxon>Insecta</taxon>
        <taxon>Pterygota</taxon>
        <taxon>Neoptera</taxon>
        <taxon>Endopterygota</taxon>
        <taxon>Lepidoptera</taxon>
        <taxon>Glossata</taxon>
        <taxon>Ditrysia</taxon>
        <taxon>Pyraloidea</taxon>
        <taxon>Crambidae</taxon>
        <taxon>Pyraustinae</taxon>
        <taxon>Loxostege</taxon>
    </lineage>
</organism>